<sequence length="184" mass="19342">MIGFESPGPGNTEAALDALEAALDRTGVTQVVVASTRGGTGLAAARRLAARGLRLVVVTHNVGFKEPGAVEMPAETRRELEELGARVHTGTMPLRSIGTAIRERQGYSQQDLVANTLRIFGQGIKVCVEIALMAADSGLVTPDDLLAVAGTGRGADTVVLLKPASSNRLFDLKVREIVAKPLDF</sequence>
<dbReference type="RefSeq" id="WP_163298050.1">
    <property type="nucleotide sequence ID" value="NZ_JAAGRR010000023.1"/>
</dbReference>
<dbReference type="AlphaFoldDB" id="A0A6N9TLH8"/>
<keyword evidence="2" id="KW-1185">Reference proteome</keyword>
<name>A0A6N9TLH8_DISTH</name>
<organism evidence="1 2">
    <name type="scientific">Dissulfurirhabdus thermomarina</name>
    <dbReference type="NCBI Taxonomy" id="1765737"/>
    <lineage>
        <taxon>Bacteria</taxon>
        <taxon>Deltaproteobacteria</taxon>
        <taxon>Dissulfurirhabdaceae</taxon>
        <taxon>Dissulfurirhabdus</taxon>
    </lineage>
</organism>
<dbReference type="InterPro" id="IPR036918">
    <property type="entry name" value="Pyrv_Knase_C_sf"/>
</dbReference>
<proteinExistence type="predicted"/>
<dbReference type="Proteomes" id="UP000469346">
    <property type="component" value="Unassembled WGS sequence"/>
</dbReference>
<evidence type="ECO:0008006" key="3">
    <source>
        <dbReference type="Google" id="ProtNLM"/>
    </source>
</evidence>
<dbReference type="Gene3D" id="3.40.1380.20">
    <property type="entry name" value="Pyruvate kinase, C-terminal domain"/>
    <property type="match status" value="1"/>
</dbReference>
<comment type="caution">
    <text evidence="1">The sequence shown here is derived from an EMBL/GenBank/DDBJ whole genome shotgun (WGS) entry which is preliminary data.</text>
</comment>
<dbReference type="SUPFAM" id="SSF52935">
    <property type="entry name" value="PK C-terminal domain-like"/>
    <property type="match status" value="1"/>
</dbReference>
<evidence type="ECO:0000313" key="2">
    <source>
        <dbReference type="Proteomes" id="UP000469346"/>
    </source>
</evidence>
<evidence type="ECO:0000313" key="1">
    <source>
        <dbReference type="EMBL" id="NDY41898.1"/>
    </source>
</evidence>
<reference evidence="1 2" key="1">
    <citation type="submission" date="2020-02" db="EMBL/GenBank/DDBJ databases">
        <title>Comparative genomics of sulfur disproportionating microorganisms.</title>
        <authorList>
            <person name="Ward L.M."/>
            <person name="Bertran E."/>
            <person name="Johnston D.T."/>
        </authorList>
    </citation>
    <scope>NUCLEOTIDE SEQUENCE [LARGE SCALE GENOMIC DNA]</scope>
    <source>
        <strain evidence="1 2">DSM 100025</strain>
    </source>
</reference>
<dbReference type="EMBL" id="JAAGRR010000023">
    <property type="protein sequence ID" value="NDY41898.1"/>
    <property type="molecule type" value="Genomic_DNA"/>
</dbReference>
<gene>
    <name evidence="1" type="ORF">G3N55_03425</name>
</gene>
<accession>A0A6N9TLH8</accession>
<protein>
    <recommendedName>
        <fullName evidence="3">Pyruvate kinase C-terminal domain-containing protein</fullName>
    </recommendedName>
</protein>